<accession>A0ACC3D130</accession>
<feature type="non-terminal residue" evidence="1">
    <location>
        <position position="225"/>
    </location>
</feature>
<comment type="caution">
    <text evidence="1">The sequence shown here is derived from an EMBL/GenBank/DDBJ whole genome shotgun (WGS) entry which is preliminary data.</text>
</comment>
<keyword evidence="2" id="KW-1185">Reference proteome</keyword>
<organism evidence="1 2">
    <name type="scientific">Coniosporium uncinatum</name>
    <dbReference type="NCBI Taxonomy" id="93489"/>
    <lineage>
        <taxon>Eukaryota</taxon>
        <taxon>Fungi</taxon>
        <taxon>Dikarya</taxon>
        <taxon>Ascomycota</taxon>
        <taxon>Pezizomycotina</taxon>
        <taxon>Dothideomycetes</taxon>
        <taxon>Dothideomycetes incertae sedis</taxon>
        <taxon>Coniosporium</taxon>
    </lineage>
</organism>
<dbReference type="Proteomes" id="UP001186974">
    <property type="component" value="Unassembled WGS sequence"/>
</dbReference>
<proteinExistence type="predicted"/>
<protein>
    <submittedName>
        <fullName evidence="1">Uncharacterized protein</fullName>
    </submittedName>
</protein>
<gene>
    <name evidence="1" type="ORF">LTS18_009457</name>
</gene>
<reference evidence="1" key="1">
    <citation type="submission" date="2024-09" db="EMBL/GenBank/DDBJ databases">
        <title>Black Yeasts Isolated from many extreme environments.</title>
        <authorList>
            <person name="Coleine C."/>
            <person name="Stajich J.E."/>
            <person name="Selbmann L."/>
        </authorList>
    </citation>
    <scope>NUCLEOTIDE SEQUENCE</scope>
    <source>
        <strain evidence="1">CCFEE 5737</strain>
    </source>
</reference>
<evidence type="ECO:0000313" key="2">
    <source>
        <dbReference type="Proteomes" id="UP001186974"/>
    </source>
</evidence>
<evidence type="ECO:0000313" key="1">
    <source>
        <dbReference type="EMBL" id="KAK3060049.1"/>
    </source>
</evidence>
<sequence length="225" mass="25210">MKPSSLLALRALVYNSPTICRPCQRRLFTPIARLAAPQTPEKTSAPPPQTTTPPKSPPKRTDEYMPPDSEHDKHALRPLGRPIGFRQPPKLLDNDGTDTRTNIEKRKDLTEQLFKKSYFRDWVALKHHHGKLYLANRLLFREDAALYFPNLRGKTLAANELQDTTVALRAMVSVVTVYQSHWGEQQAASFVSSAQNPDVRAVVAESGGKAQMVDINIEENSLKSG</sequence>
<name>A0ACC3D130_9PEZI</name>
<dbReference type="EMBL" id="JAWDJW010008893">
    <property type="protein sequence ID" value="KAK3060049.1"/>
    <property type="molecule type" value="Genomic_DNA"/>
</dbReference>